<dbReference type="EMBL" id="KX443395">
    <property type="protein sequence ID" value="ARX59440.1"/>
    <property type="molecule type" value="Genomic_DNA"/>
</dbReference>
<geneLocation type="plasmid" evidence="9">
    <name>pVAPA2285</name>
</geneLocation>
<evidence type="ECO:0000313" key="16">
    <source>
        <dbReference type="EMBL" id="NKW44562.1"/>
    </source>
</evidence>
<reference evidence="15" key="3">
    <citation type="journal article" date="2020" name="Environ. Microbiol.">
        <title>The novel and transferable erm(51) gene confers Macrolides, Lincosamides, and Streptogramins B (MLSB) resistance to clonal Rhodococcus equi in the environment.</title>
        <authorList>
            <person name="Huber L."/>
            <person name="Giguere S."/>
            <person name="Slovis N.M."/>
            <person name="Alvarez-Narvaez S."/>
            <person name="Hart K.A."/>
            <person name="Greiter M."/>
            <person name="Morris E.R.A."/>
            <person name="Cohen N.D."/>
        </authorList>
    </citation>
    <scope>NUCLEOTIDE SEQUENCE</scope>
    <source>
        <strain evidence="15">Lh_116_1</strain>
        <strain evidence="16">Lh_16_1</strain>
    </source>
</reference>
<dbReference type="EMBL" id="KX443390">
    <property type="protein sequence ID" value="ARX59112.1"/>
    <property type="molecule type" value="Genomic_DNA"/>
</dbReference>
<dbReference type="EMBL" id="WVBC01000020">
    <property type="protein sequence ID" value="NKT77971.1"/>
    <property type="molecule type" value="Genomic_DNA"/>
</dbReference>
<dbReference type="EMBL" id="WUXR01000006">
    <property type="protein sequence ID" value="MBM4566192.1"/>
    <property type="molecule type" value="Genomic_DNA"/>
</dbReference>
<geneLocation type="plasmid" evidence="1">
    <name>pVAPA1216</name>
</geneLocation>
<evidence type="ECO:0000313" key="11">
    <source>
        <dbReference type="EMBL" id="ARX60477.1"/>
    </source>
</evidence>
<sequence>MHDYVVAISHRDGDHVGSVKVSAASASDAADAGILTMLDGRPLPSSDYRAIAVPLRQLAPASH</sequence>
<geneLocation type="plasmid" evidence="7">
    <name>pVAPA2282</name>
</geneLocation>
<evidence type="ECO:0000313" key="5">
    <source>
        <dbReference type="EMBL" id="ARX59289.1"/>
    </source>
</evidence>
<evidence type="ECO:0000313" key="13">
    <source>
        <dbReference type="EMBL" id="MBM4628562.1"/>
    </source>
</evidence>
<geneLocation type="plasmid" evidence="11">
    <name>pVAPA2279</name>
</geneLocation>
<dbReference type="Proteomes" id="UP000738270">
    <property type="component" value="Unassembled WGS sequence"/>
</dbReference>
<organism evidence="6">
    <name type="scientific">Rhodococcus hoagii</name>
    <name type="common">Corynebacterium equii</name>
    <dbReference type="NCBI Taxonomy" id="43767"/>
    <lineage>
        <taxon>Bacteria</taxon>
        <taxon>Bacillati</taxon>
        <taxon>Actinomycetota</taxon>
        <taxon>Actinomycetes</taxon>
        <taxon>Mycobacteriales</taxon>
        <taxon>Nocardiaceae</taxon>
        <taxon>Prescottella</taxon>
    </lineage>
</organism>
<evidence type="ECO:0000313" key="1">
    <source>
        <dbReference type="EMBL" id="ARX58959.1"/>
    </source>
</evidence>
<name>A0A1Z1UWE9_RHOHA</name>
<dbReference type="EMBL" id="KX443403">
    <property type="protein sequence ID" value="ARX60325.1"/>
    <property type="molecule type" value="Genomic_DNA"/>
</dbReference>
<dbReference type="EMBL" id="KX443389">
    <property type="protein sequence ID" value="ARX59063.1"/>
    <property type="molecule type" value="Genomic_DNA"/>
</dbReference>
<evidence type="ECO:0000313" key="14">
    <source>
        <dbReference type="EMBL" id="MBM4717347.1"/>
    </source>
</evidence>
<dbReference type="EMBL" id="KX443396">
    <property type="protein sequence ID" value="ARX59489.1"/>
    <property type="molecule type" value="Genomic_DNA"/>
</dbReference>
<evidence type="ECO:0000313" key="15">
    <source>
        <dbReference type="EMBL" id="NKT77971.1"/>
    </source>
</evidence>
<geneLocation type="plasmid" evidence="5">
    <name>pVAPA1637</name>
</geneLocation>
<dbReference type="EMBL" id="KX443394">
    <property type="protein sequence ID" value="ARX59345.1"/>
    <property type="molecule type" value="Genomic_DNA"/>
</dbReference>
<protein>
    <submittedName>
        <fullName evidence="6">Uncharacterized protein</fullName>
    </submittedName>
</protein>
<geneLocation type="plasmid" evidence="2">
    <name>pVAPA1357</name>
</geneLocation>
<dbReference type="Proteomes" id="UP000608063">
    <property type="component" value="Unassembled WGS sequence"/>
</dbReference>
<evidence type="ECO:0000313" key="6">
    <source>
        <dbReference type="EMBL" id="ARX59345.1"/>
    </source>
</evidence>
<evidence type="ECO:0000313" key="2">
    <source>
        <dbReference type="EMBL" id="ARX59063.1"/>
    </source>
</evidence>
<dbReference type="EMBL" id="KX443393">
    <property type="protein sequence ID" value="ARX59289.1"/>
    <property type="molecule type" value="Genomic_DNA"/>
</dbReference>
<evidence type="ECO:0000313" key="3">
    <source>
        <dbReference type="EMBL" id="ARX59112.1"/>
    </source>
</evidence>
<dbReference type="AlphaFoldDB" id="A0A1Z1UWE9"/>
<geneLocation type="plasmid" evidence="10">
    <name>pVAPA2288</name>
</geneLocation>
<geneLocation type="plasmid" evidence="3">
    <name>pVAPA1422</name>
</geneLocation>
<geneLocation type="plasmid" evidence="8">
    <name>pVAPA1271</name>
</geneLocation>
<geneLocation type="plasmid" evidence="6">
    <name>pVAPA1643</name>
</geneLocation>
<evidence type="ECO:0000313" key="12">
    <source>
        <dbReference type="EMBL" id="MBM4566192.1"/>
    </source>
</evidence>
<dbReference type="EMBL" id="KX443392">
    <property type="protein sequence ID" value="ARX59194.1"/>
    <property type="molecule type" value="Genomic_DNA"/>
</dbReference>
<gene>
    <name evidence="12" type="ORF">GS441_12320</name>
    <name evidence="13" type="ORF">GS453_17555</name>
    <name evidence="14" type="ORF">GS551_24820</name>
    <name evidence="15" type="ORF">GS882_07495</name>
    <name evidence="16" type="ORF">GS947_24160</name>
    <name evidence="1" type="ORF">pVAPA1216_0351</name>
    <name evidence="8" type="ORF">pVAPA1271_0351</name>
    <name evidence="4" type="ORF">pVAPA1340_0351</name>
    <name evidence="2" type="ORF">pVAPA1357_0351</name>
    <name evidence="3" type="ORF">pVAPA1422_0351</name>
    <name evidence="5" type="ORF">pVAPA1637_0351</name>
    <name evidence="6" type="ORF">pVAPA1643_0351</name>
    <name evidence="11" type="ORF">pVAPA2279_0351</name>
    <name evidence="7" type="ORF">pVAPA2282_0351</name>
    <name evidence="9" type="ORF">pVAPA2285_0351</name>
    <name evidence="10" type="ORF">pVAPA2288_0351</name>
</gene>
<dbReference type="EMBL" id="WUYC01000012">
    <property type="protein sequence ID" value="MBM4717347.1"/>
    <property type="molecule type" value="Genomic_DNA"/>
</dbReference>
<dbReference type="Proteomes" id="UP000706122">
    <property type="component" value="Unassembled WGS sequence"/>
</dbReference>
<keyword evidence="6" id="KW-0614">Plasmid</keyword>
<dbReference type="Proteomes" id="UP000808906">
    <property type="component" value="Unassembled WGS sequence"/>
</dbReference>
<evidence type="ECO:0000313" key="8">
    <source>
        <dbReference type="EMBL" id="ARX59489.1"/>
    </source>
</evidence>
<reference evidence="12" key="2">
    <citation type="submission" date="2019-11" db="EMBL/GenBank/DDBJ databases">
        <title>Spread of Macrolides and rifampicin resistant Rhodococcus equi in clinical isolates in the USA.</title>
        <authorList>
            <person name="Alvarez-Narvaez S."/>
            <person name="Huber L."/>
            <person name="Cohen N.D."/>
            <person name="Slovis N."/>
            <person name="Greiter M."/>
            <person name="Giguere S."/>
            <person name="Hart K."/>
        </authorList>
    </citation>
    <scope>NUCLEOTIDE SEQUENCE</scope>
    <source>
        <strain evidence="12">Lh_17</strain>
        <strain evidence="13">Lh_38</strain>
        <strain evidence="14">Lh_5</strain>
    </source>
</reference>
<evidence type="ECO:0000313" key="10">
    <source>
        <dbReference type="EMBL" id="ARX60325.1"/>
    </source>
</evidence>
<accession>A0A1Z1UWE9</accession>
<geneLocation type="plasmid" evidence="4">
    <name>pVAPA1340</name>
</geneLocation>
<dbReference type="EMBL" id="WUXD01000038">
    <property type="protein sequence ID" value="MBM4628562.1"/>
    <property type="molecule type" value="Genomic_DNA"/>
</dbReference>
<evidence type="ECO:0000313" key="4">
    <source>
        <dbReference type="EMBL" id="ARX59194.1"/>
    </source>
</evidence>
<dbReference type="Proteomes" id="UP000603463">
    <property type="component" value="Unassembled WGS sequence"/>
</dbReference>
<dbReference type="EMBL" id="KX443405">
    <property type="protein sequence ID" value="ARX60477.1"/>
    <property type="molecule type" value="Genomic_DNA"/>
</dbReference>
<evidence type="ECO:0000313" key="7">
    <source>
        <dbReference type="EMBL" id="ARX59440.1"/>
    </source>
</evidence>
<dbReference type="EMBL" id="WVDC01000024">
    <property type="protein sequence ID" value="NKW44562.1"/>
    <property type="molecule type" value="Genomic_DNA"/>
</dbReference>
<proteinExistence type="predicted"/>
<dbReference type="EMBL" id="KX443388">
    <property type="protein sequence ID" value="ARX58959.1"/>
    <property type="molecule type" value="Genomic_DNA"/>
</dbReference>
<evidence type="ECO:0000313" key="9">
    <source>
        <dbReference type="EMBL" id="ARX60229.1"/>
    </source>
</evidence>
<dbReference type="RefSeq" id="WP_064066834.1">
    <property type="nucleotide sequence ID" value="NC_002576.1"/>
</dbReference>
<dbReference type="EMBL" id="KX443402">
    <property type="protein sequence ID" value="ARX60229.1"/>
    <property type="molecule type" value="Genomic_DNA"/>
</dbReference>
<reference evidence="6" key="1">
    <citation type="journal article" date="2017" name="Genome Biol. Evol.">
        <title>Comparative Genomics of Rhodococcus equi Virulence Plasmids Indicates Host-Driven Evolution of the vap Pathogenicity Island.</title>
        <authorList>
            <person name="MacArthur I."/>
            <person name="Anastasi E."/>
            <person name="Alvarez S."/>
            <person name="Scortti M."/>
            <person name="Vazquez-Boland J.A."/>
        </authorList>
    </citation>
    <scope>NUCLEOTIDE SEQUENCE</scope>
    <source>
        <strain evidence="1">PAM1216</strain>
        <strain evidence="8">PAM1271</strain>
        <strain evidence="4">PAM1340</strain>
        <strain evidence="2">PAM1357</strain>
        <strain evidence="3">PAM1422</strain>
        <strain evidence="5">PAM1637</strain>
        <strain evidence="6">PAM1643</strain>
        <strain evidence="11">PAM2279</strain>
        <strain evidence="7">PAM2282</strain>
        <strain evidence="9">PAM2285</strain>
        <strain evidence="10">PAM2288</strain>
        <plasmid evidence="1">pVAPA1216</plasmid>
        <plasmid evidence="8">pVAPA1271</plasmid>
        <plasmid evidence="4">pVAPA1340</plasmid>
        <plasmid evidence="2">pVAPA1357</plasmid>
        <plasmid evidence="3">pVAPA1422</plasmid>
        <plasmid evidence="5">pVAPA1637</plasmid>
        <plasmid evidence="6">pVAPA1643</plasmid>
        <plasmid evidence="11">pVAPA2279</plasmid>
        <plasmid evidence="7">pVAPA2282</plasmid>
        <plasmid evidence="9">pVAPA2285</plasmid>
        <plasmid evidence="10">pVAPA2288</plasmid>
    </source>
</reference>